<gene>
    <name evidence="3" type="ORF">KL86DYS1_12164</name>
</gene>
<evidence type="ECO:0000313" key="3">
    <source>
        <dbReference type="EMBL" id="SBV98406.1"/>
    </source>
</evidence>
<protein>
    <recommendedName>
        <fullName evidence="2">Fe-S metabolism associated domain-containing protein</fullName>
    </recommendedName>
</protein>
<dbReference type="AlphaFoldDB" id="A0A212JG36"/>
<evidence type="ECO:0000259" key="2">
    <source>
        <dbReference type="Pfam" id="PF02657"/>
    </source>
</evidence>
<dbReference type="PANTHER" id="PTHR43597">
    <property type="entry name" value="SULFUR ACCEPTOR PROTEIN CSDE"/>
    <property type="match status" value="1"/>
</dbReference>
<dbReference type="EMBL" id="FLUM01000001">
    <property type="protein sequence ID" value="SBV98406.1"/>
    <property type="molecule type" value="Genomic_DNA"/>
</dbReference>
<comment type="similarity">
    <text evidence="1">Belongs to the SufE family.</text>
</comment>
<dbReference type="InterPro" id="IPR003808">
    <property type="entry name" value="Fe-S_metab-assoc_dom"/>
</dbReference>
<dbReference type="PANTHER" id="PTHR43597:SF5">
    <property type="entry name" value="SUFE-LIKE PROTEIN 2, CHLOROPLASTIC"/>
    <property type="match status" value="1"/>
</dbReference>
<organism evidence="3">
    <name type="scientific">uncultured Dysgonomonas sp</name>
    <dbReference type="NCBI Taxonomy" id="206096"/>
    <lineage>
        <taxon>Bacteria</taxon>
        <taxon>Pseudomonadati</taxon>
        <taxon>Bacteroidota</taxon>
        <taxon>Bacteroidia</taxon>
        <taxon>Bacteroidales</taxon>
        <taxon>Dysgonomonadaceae</taxon>
        <taxon>Dysgonomonas</taxon>
        <taxon>environmental samples</taxon>
    </lineage>
</organism>
<dbReference type="RefSeq" id="WP_296940786.1">
    <property type="nucleotide sequence ID" value="NZ_LT599032.1"/>
</dbReference>
<proteinExistence type="inferred from homology"/>
<dbReference type="Gene3D" id="3.90.1010.10">
    <property type="match status" value="1"/>
</dbReference>
<name>A0A212JG36_9BACT</name>
<reference evidence="3" key="1">
    <citation type="submission" date="2016-04" db="EMBL/GenBank/DDBJ databases">
        <authorList>
            <person name="Evans L.H."/>
            <person name="Alamgir A."/>
            <person name="Owens N."/>
            <person name="Weber N.D."/>
            <person name="Virtaneva K."/>
            <person name="Barbian K."/>
            <person name="Babar A."/>
            <person name="Rosenke K."/>
        </authorList>
    </citation>
    <scope>NUCLEOTIDE SEQUENCE</scope>
    <source>
        <strain evidence="3">86-1</strain>
    </source>
</reference>
<accession>A0A212JG36</accession>
<dbReference type="SUPFAM" id="SSF82649">
    <property type="entry name" value="SufE/NifU"/>
    <property type="match status" value="1"/>
</dbReference>
<evidence type="ECO:0000256" key="1">
    <source>
        <dbReference type="ARBA" id="ARBA00010282"/>
    </source>
</evidence>
<sequence>MTLQEKQSEFIEMFNSLESWPDRFQFLIDMGSGLDGLPEVMKCTLTQITSCNSRTFFYPSVFDGIVHIRGWSNSAIMSGLIAMLQMIFNGCQVDEIWEAKVLNTIDFHLRTDLINNLTEQRKAGLLEMINRVIRL</sequence>
<feature type="domain" description="Fe-S metabolism associated" evidence="2">
    <location>
        <begin position="12"/>
        <end position="132"/>
    </location>
</feature>
<dbReference type="Pfam" id="PF02657">
    <property type="entry name" value="SufE"/>
    <property type="match status" value="1"/>
</dbReference>